<dbReference type="Pfam" id="PF05015">
    <property type="entry name" value="HigB-like_toxin"/>
    <property type="match status" value="1"/>
</dbReference>
<gene>
    <name evidence="1" type="ORF">H6F44_17690</name>
</gene>
<dbReference type="Proteomes" id="UP000631421">
    <property type="component" value="Unassembled WGS sequence"/>
</dbReference>
<dbReference type="PANTHER" id="PTHR40266">
    <property type="entry name" value="TOXIN HIGB-1"/>
    <property type="match status" value="1"/>
</dbReference>
<dbReference type="Gene3D" id="3.30.2310.20">
    <property type="entry name" value="RelE-like"/>
    <property type="match status" value="1"/>
</dbReference>
<dbReference type="SUPFAM" id="SSF143011">
    <property type="entry name" value="RelE-like"/>
    <property type="match status" value="1"/>
</dbReference>
<sequence>MIIYFKNQGTRDIFDGKNTKEARKTCPVSLNRVATRKLDQINAAISLQDLRMPPNNRLETLLGDRAGQHSIRINAQYRICFIWTETGAEQVEIIDYH</sequence>
<dbReference type="InterPro" id="IPR035093">
    <property type="entry name" value="RelE/ParE_toxin_dom_sf"/>
</dbReference>
<comment type="caution">
    <text evidence="1">The sequence shown here is derived from an EMBL/GenBank/DDBJ whole genome shotgun (WGS) entry which is preliminary data.</text>
</comment>
<organism evidence="1 2">
    <name type="scientific">Pseudanabaena cinerea FACHB-1277</name>
    <dbReference type="NCBI Taxonomy" id="2949581"/>
    <lineage>
        <taxon>Bacteria</taxon>
        <taxon>Bacillati</taxon>
        <taxon>Cyanobacteriota</taxon>
        <taxon>Cyanophyceae</taxon>
        <taxon>Pseudanabaenales</taxon>
        <taxon>Pseudanabaenaceae</taxon>
        <taxon>Pseudanabaena</taxon>
        <taxon>Pseudanabaena cinerea</taxon>
    </lineage>
</organism>
<dbReference type="RefSeq" id="WP_190352355.1">
    <property type="nucleotide sequence ID" value="NZ_JACJPY010000073.1"/>
</dbReference>
<evidence type="ECO:0000313" key="1">
    <source>
        <dbReference type="EMBL" id="MBD2151940.1"/>
    </source>
</evidence>
<dbReference type="InterPro" id="IPR007711">
    <property type="entry name" value="HigB-1"/>
</dbReference>
<keyword evidence="2" id="KW-1185">Reference proteome</keyword>
<reference evidence="1" key="2">
    <citation type="submission" date="2020-08" db="EMBL/GenBank/DDBJ databases">
        <authorList>
            <person name="Chen M."/>
            <person name="Teng W."/>
            <person name="Zhao L."/>
            <person name="Hu C."/>
            <person name="Zhou Y."/>
            <person name="Han B."/>
            <person name="Song L."/>
            <person name="Shu W."/>
        </authorList>
    </citation>
    <scope>NUCLEOTIDE SEQUENCE</scope>
    <source>
        <strain evidence="1">FACHB-1277</strain>
    </source>
</reference>
<dbReference type="AlphaFoldDB" id="A0A926Z7K3"/>
<accession>A0A926Z7K3</accession>
<evidence type="ECO:0000313" key="2">
    <source>
        <dbReference type="Proteomes" id="UP000631421"/>
    </source>
</evidence>
<proteinExistence type="predicted"/>
<reference evidence="1" key="1">
    <citation type="journal article" date="2015" name="ISME J.">
        <title>Draft Genome Sequence of Streptomyces incarnatus NRRL8089, which Produces the Nucleoside Antibiotic Sinefungin.</title>
        <authorList>
            <person name="Oshima K."/>
            <person name="Hattori M."/>
            <person name="Shimizu H."/>
            <person name="Fukuda K."/>
            <person name="Nemoto M."/>
            <person name="Inagaki K."/>
            <person name="Tamura T."/>
        </authorList>
    </citation>
    <scope>NUCLEOTIDE SEQUENCE</scope>
    <source>
        <strain evidence="1">FACHB-1277</strain>
    </source>
</reference>
<dbReference type="EMBL" id="JACJPY010000073">
    <property type="protein sequence ID" value="MBD2151940.1"/>
    <property type="molecule type" value="Genomic_DNA"/>
</dbReference>
<name>A0A926Z7K3_9CYAN</name>
<dbReference type="PANTHER" id="PTHR40266:SF2">
    <property type="entry name" value="TOXIN HIGB-1"/>
    <property type="match status" value="1"/>
</dbReference>
<protein>
    <submittedName>
        <fullName evidence="1">Type II toxin-antitoxin system RelE/ParE family toxin</fullName>
    </submittedName>
</protein>